<reference evidence="1" key="2">
    <citation type="submission" date="2023-05" db="EMBL/GenBank/DDBJ databases">
        <authorList>
            <consortium name="Lawrence Berkeley National Laboratory"/>
            <person name="Steindorff A."/>
            <person name="Hensen N."/>
            <person name="Bonometti L."/>
            <person name="Westerberg I."/>
            <person name="Brannstrom I.O."/>
            <person name="Guillou S."/>
            <person name="Cros-Aarteil S."/>
            <person name="Calhoun S."/>
            <person name="Haridas S."/>
            <person name="Kuo A."/>
            <person name="Mondo S."/>
            <person name="Pangilinan J."/>
            <person name="Riley R."/>
            <person name="Labutti K."/>
            <person name="Andreopoulos B."/>
            <person name="Lipzen A."/>
            <person name="Chen C."/>
            <person name="Yanf M."/>
            <person name="Daum C."/>
            <person name="Ng V."/>
            <person name="Clum A."/>
            <person name="Ohm R."/>
            <person name="Martin F."/>
            <person name="Silar P."/>
            <person name="Natvig D."/>
            <person name="Lalanne C."/>
            <person name="Gautier V."/>
            <person name="Ament-Velasquez S.L."/>
            <person name="Kruys A."/>
            <person name="Hutchinson M.I."/>
            <person name="Powell A.J."/>
            <person name="Barry K."/>
            <person name="Miller A.N."/>
            <person name="Grigoriev I.V."/>
            <person name="Debuchy R."/>
            <person name="Gladieux P."/>
            <person name="Thoren M.H."/>
            <person name="Johannesson H."/>
        </authorList>
    </citation>
    <scope>NUCLEOTIDE SEQUENCE</scope>
    <source>
        <strain evidence="1">CBS 892.96</strain>
    </source>
</reference>
<proteinExistence type="predicted"/>
<organism evidence="1 2">
    <name type="scientific">Triangularia setosa</name>
    <dbReference type="NCBI Taxonomy" id="2587417"/>
    <lineage>
        <taxon>Eukaryota</taxon>
        <taxon>Fungi</taxon>
        <taxon>Dikarya</taxon>
        <taxon>Ascomycota</taxon>
        <taxon>Pezizomycotina</taxon>
        <taxon>Sordariomycetes</taxon>
        <taxon>Sordariomycetidae</taxon>
        <taxon>Sordariales</taxon>
        <taxon>Podosporaceae</taxon>
        <taxon>Triangularia</taxon>
    </lineage>
</organism>
<gene>
    <name evidence="1" type="ORF">QBC36DRAFT_339606</name>
</gene>
<dbReference type="EMBL" id="MU866530">
    <property type="protein sequence ID" value="KAK4171630.1"/>
    <property type="molecule type" value="Genomic_DNA"/>
</dbReference>
<dbReference type="AlphaFoldDB" id="A0AAN6VXR4"/>
<name>A0AAN6VXR4_9PEZI</name>
<sequence length="83" mass="9084">MPASSCVACWPPYASFHGSSRHVAAQSAEFLLADATCQNLLTSSTSCADTKDQSNDNRPALNTLKLIHTTRRCIFRSPDRVSR</sequence>
<comment type="caution">
    <text evidence="1">The sequence shown here is derived from an EMBL/GenBank/DDBJ whole genome shotgun (WGS) entry which is preliminary data.</text>
</comment>
<reference evidence="1" key="1">
    <citation type="journal article" date="2023" name="Mol. Phylogenet. Evol.">
        <title>Genome-scale phylogeny and comparative genomics of the fungal order Sordariales.</title>
        <authorList>
            <person name="Hensen N."/>
            <person name="Bonometti L."/>
            <person name="Westerberg I."/>
            <person name="Brannstrom I.O."/>
            <person name="Guillou S."/>
            <person name="Cros-Aarteil S."/>
            <person name="Calhoun S."/>
            <person name="Haridas S."/>
            <person name="Kuo A."/>
            <person name="Mondo S."/>
            <person name="Pangilinan J."/>
            <person name="Riley R."/>
            <person name="LaButti K."/>
            <person name="Andreopoulos B."/>
            <person name="Lipzen A."/>
            <person name="Chen C."/>
            <person name="Yan M."/>
            <person name="Daum C."/>
            <person name="Ng V."/>
            <person name="Clum A."/>
            <person name="Steindorff A."/>
            <person name="Ohm R.A."/>
            <person name="Martin F."/>
            <person name="Silar P."/>
            <person name="Natvig D.O."/>
            <person name="Lalanne C."/>
            <person name="Gautier V."/>
            <person name="Ament-Velasquez S.L."/>
            <person name="Kruys A."/>
            <person name="Hutchinson M.I."/>
            <person name="Powell A.J."/>
            <person name="Barry K."/>
            <person name="Miller A.N."/>
            <person name="Grigoriev I.V."/>
            <person name="Debuchy R."/>
            <person name="Gladieux P."/>
            <person name="Hiltunen Thoren M."/>
            <person name="Johannesson H."/>
        </authorList>
    </citation>
    <scope>NUCLEOTIDE SEQUENCE</scope>
    <source>
        <strain evidence="1">CBS 892.96</strain>
    </source>
</reference>
<dbReference type="Proteomes" id="UP001302321">
    <property type="component" value="Unassembled WGS sequence"/>
</dbReference>
<protein>
    <submittedName>
        <fullName evidence="1">Uncharacterized protein</fullName>
    </submittedName>
</protein>
<evidence type="ECO:0000313" key="2">
    <source>
        <dbReference type="Proteomes" id="UP001302321"/>
    </source>
</evidence>
<keyword evidence="2" id="KW-1185">Reference proteome</keyword>
<accession>A0AAN6VXR4</accession>
<evidence type="ECO:0000313" key="1">
    <source>
        <dbReference type="EMBL" id="KAK4171630.1"/>
    </source>
</evidence>